<reference evidence="1" key="1">
    <citation type="journal article" date="2014" name="Front. Microbiol.">
        <title>High frequency of phylogenetically diverse reductive dehalogenase-homologous genes in deep subseafloor sedimentary metagenomes.</title>
        <authorList>
            <person name="Kawai M."/>
            <person name="Futagami T."/>
            <person name="Toyoda A."/>
            <person name="Takaki Y."/>
            <person name="Nishi S."/>
            <person name="Hori S."/>
            <person name="Arai W."/>
            <person name="Tsubouchi T."/>
            <person name="Morono Y."/>
            <person name="Uchiyama I."/>
            <person name="Ito T."/>
            <person name="Fujiyama A."/>
            <person name="Inagaki F."/>
            <person name="Takami H."/>
        </authorList>
    </citation>
    <scope>NUCLEOTIDE SEQUENCE</scope>
    <source>
        <strain evidence="1">Expedition CK06-06</strain>
    </source>
</reference>
<feature type="non-terminal residue" evidence="1">
    <location>
        <position position="1"/>
    </location>
</feature>
<dbReference type="EMBL" id="BART01028827">
    <property type="protein sequence ID" value="GAG93768.1"/>
    <property type="molecule type" value="Genomic_DNA"/>
</dbReference>
<organism evidence="1">
    <name type="scientific">marine sediment metagenome</name>
    <dbReference type="NCBI Taxonomy" id="412755"/>
    <lineage>
        <taxon>unclassified sequences</taxon>
        <taxon>metagenomes</taxon>
        <taxon>ecological metagenomes</taxon>
    </lineage>
</organism>
<evidence type="ECO:0000313" key="1">
    <source>
        <dbReference type="EMBL" id="GAG93768.1"/>
    </source>
</evidence>
<gene>
    <name evidence="1" type="ORF">S01H4_50729</name>
</gene>
<comment type="caution">
    <text evidence="1">The sequence shown here is derived from an EMBL/GenBank/DDBJ whole genome shotgun (WGS) entry which is preliminary data.</text>
</comment>
<protein>
    <submittedName>
        <fullName evidence="1">Uncharacterized protein</fullName>
    </submittedName>
</protein>
<name>X1CBT8_9ZZZZ</name>
<proteinExistence type="predicted"/>
<sequence length="229" mass="25519">QAEKNAAIDSLPYIVYSIPSDGGGAENIRDISMTFRVVAETYNEARLIRNRLLDLLDQEDRIRNLASMTSDYIYYSKHVGGSEFKDPDIDAWNWALIFDMRYNPFNVSTPSASPEYNDSVNKTMTFHYAGSLIDEDFIINNLQLGNKTITKVGLHLQNAATGADVIVDLTVDDAEQSRLATLSAGDREQTQPTDITNLVTSGNDRLDIKIKQVGSILPGESLTVVVYYR</sequence>
<accession>X1CBT8</accession>
<dbReference type="AlphaFoldDB" id="X1CBT8"/>